<keyword evidence="3 9" id="KW-0227">DNA damage</keyword>
<dbReference type="InterPro" id="IPR004504">
    <property type="entry name" value="DNA_repair_RadA"/>
</dbReference>
<keyword evidence="2 9" id="KW-0547">Nucleotide-binding</keyword>
<dbReference type="GO" id="GO:0000725">
    <property type="term" value="P:recombinational repair"/>
    <property type="evidence" value="ECO:0007669"/>
    <property type="project" value="UniProtKB-UniRule"/>
</dbReference>
<keyword evidence="6 9" id="KW-0346">Stress response</keyword>
<keyword evidence="5 9" id="KW-0067">ATP-binding</keyword>
<accession>A0A1G1VRS0</accession>
<comment type="function">
    <text evidence="11">DNA-dependent ATPase involved in processing of recombination intermediates, plays a role in repairing DNA breaks. Stimulates the branch migration of RecA-mediated strand transfer reactions, allowing the 3' invading strand to extend heteroduplex DNA faster. Binds ssDNA in the presence of ADP but not other nucleotides, has ATPase activity that is stimulated by ssDNA and various branched DNA structures, but inhibited by SSB. Does not have RecA's homology-searching function.</text>
</comment>
<dbReference type="EMBL" id="MHCJ01000003">
    <property type="protein sequence ID" value="OGY18098.1"/>
    <property type="molecule type" value="Genomic_DNA"/>
</dbReference>
<dbReference type="PANTHER" id="PTHR32472">
    <property type="entry name" value="DNA REPAIR PROTEIN RADA"/>
    <property type="match status" value="1"/>
</dbReference>
<keyword evidence="7 9" id="KW-0238">DNA-binding</keyword>
<dbReference type="Proteomes" id="UP000179233">
    <property type="component" value="Unassembled WGS sequence"/>
</dbReference>
<name>A0A1G1VRS0_9BACT</name>
<dbReference type="InterPro" id="IPR027417">
    <property type="entry name" value="P-loop_NTPase"/>
</dbReference>
<dbReference type="PANTHER" id="PTHR32472:SF10">
    <property type="entry name" value="DNA REPAIR PROTEIN RADA-LIKE PROTEIN"/>
    <property type="match status" value="1"/>
</dbReference>
<dbReference type="SUPFAM" id="SSF52540">
    <property type="entry name" value="P-loop containing nucleoside triphosphate hydrolases"/>
    <property type="match status" value="1"/>
</dbReference>
<dbReference type="PRINTS" id="PR01874">
    <property type="entry name" value="DNAREPAIRADA"/>
</dbReference>
<dbReference type="SMART" id="SM00382">
    <property type="entry name" value="AAA"/>
    <property type="match status" value="1"/>
</dbReference>
<keyword evidence="11" id="KW-0862">Zinc</keyword>
<proteinExistence type="inferred from homology"/>
<dbReference type="GO" id="GO:0005829">
    <property type="term" value="C:cytosol"/>
    <property type="evidence" value="ECO:0007669"/>
    <property type="project" value="TreeGrafter"/>
</dbReference>
<evidence type="ECO:0000259" key="13">
    <source>
        <dbReference type="PROSITE" id="PS50162"/>
    </source>
</evidence>
<organism evidence="14 15">
    <name type="scientific">Candidatus Chisholmbacteria bacterium RIFCSPHIGHO2_01_FULL_52_32</name>
    <dbReference type="NCBI Taxonomy" id="1797591"/>
    <lineage>
        <taxon>Bacteria</taxon>
        <taxon>Candidatus Chisholmiibacteriota</taxon>
    </lineage>
</organism>
<dbReference type="Gene3D" id="3.40.50.300">
    <property type="entry name" value="P-loop containing nucleotide triphosphate hydrolases"/>
    <property type="match status" value="1"/>
</dbReference>
<evidence type="ECO:0000313" key="14">
    <source>
        <dbReference type="EMBL" id="OGY18098.1"/>
    </source>
</evidence>
<evidence type="ECO:0000256" key="9">
    <source>
        <dbReference type="HAMAP-Rule" id="MF_01498"/>
    </source>
</evidence>
<evidence type="ECO:0000256" key="8">
    <source>
        <dbReference type="ARBA" id="ARBA00023204"/>
    </source>
</evidence>
<dbReference type="PROSITE" id="PS50162">
    <property type="entry name" value="RECA_2"/>
    <property type="match status" value="1"/>
</dbReference>
<dbReference type="AlphaFoldDB" id="A0A1G1VRS0"/>
<dbReference type="InterPro" id="IPR014721">
    <property type="entry name" value="Ribsml_uS5_D2-typ_fold_subgr"/>
</dbReference>
<reference evidence="14 15" key="1">
    <citation type="journal article" date="2016" name="Nat. Commun.">
        <title>Thousands of microbial genomes shed light on interconnected biogeochemical processes in an aquifer system.</title>
        <authorList>
            <person name="Anantharaman K."/>
            <person name="Brown C.T."/>
            <person name="Hug L.A."/>
            <person name="Sharon I."/>
            <person name="Castelle C.J."/>
            <person name="Probst A.J."/>
            <person name="Thomas B.C."/>
            <person name="Singh A."/>
            <person name="Wilkins M.J."/>
            <person name="Karaoz U."/>
            <person name="Brodie E.L."/>
            <person name="Williams K.H."/>
            <person name="Hubbard S.S."/>
            <person name="Banfield J.F."/>
        </authorList>
    </citation>
    <scope>NUCLEOTIDE SEQUENCE [LARGE SCALE GENOMIC DNA]</scope>
</reference>
<comment type="similarity">
    <text evidence="9 11">Belongs to the RecA family. RadA subfamily.</text>
</comment>
<keyword evidence="11" id="KW-0863">Zinc-finger</keyword>
<dbReference type="InterPro" id="IPR003593">
    <property type="entry name" value="AAA+_ATPase"/>
</dbReference>
<comment type="domain">
    <text evidence="9">The middle region has homology to RecA with ATPase motifs including the RadA KNRFG motif, while the C-terminus is homologous to Lon protease.</text>
</comment>
<sequence length="435" mass="46520">MVSTRTQNAKRHANGRAGKTQNLAVKPIRLSEVTGVAEKRIPTGIGELDRVLGGGIVPGSVVLVAGEPGIGKSTLLTQLALRVANSIWHMANSKRGETKPSAIRHTPSAVLYVCGEENPGQIKLRVGRLEASLKFKVQSAKLFLLPEVDVDAVVSTIEKEKPGLVIVDSIQTMMTGDLTSSAGSVGQVSESTRRLISVAKALEVPVFLVGHVTKEGAIAGPKILEHMVDVVLELSGDMQHEFRLLRTTKNRFGTTDEVGVFVMEEVGLEEVLNPSDRFLEDRQDKVSGSAVVCVLEGTRPMLVEIQALVVPSQLAIPRRVASGVDLRRVQILVAVLTKRCGLRLGDADVYVNVAGGLTIREPASDFGIAMAIASSNRNRALPTKTAFIGEVGLLGEVRKVGRLNQRLAEAKAQGFSRVVSASEYRSLAAAVRALL</sequence>
<dbReference type="SUPFAM" id="SSF54211">
    <property type="entry name" value="Ribosomal protein S5 domain 2-like"/>
    <property type="match status" value="1"/>
</dbReference>
<feature type="domain" description="RecA family profile 1" evidence="13">
    <location>
        <begin position="37"/>
        <end position="212"/>
    </location>
</feature>
<gene>
    <name evidence="9" type="primary">radA</name>
    <name evidence="14" type="ORF">A2786_01075</name>
</gene>
<evidence type="ECO:0000256" key="7">
    <source>
        <dbReference type="ARBA" id="ARBA00023125"/>
    </source>
</evidence>
<dbReference type="HAMAP" id="MF_01498">
    <property type="entry name" value="RadA_bact"/>
    <property type="match status" value="1"/>
</dbReference>
<feature type="short sequence motif" description="RadA KNRFG motif" evidence="9">
    <location>
        <begin position="249"/>
        <end position="253"/>
    </location>
</feature>
<dbReference type="GO" id="GO:0016787">
    <property type="term" value="F:hydrolase activity"/>
    <property type="evidence" value="ECO:0007669"/>
    <property type="project" value="UniProtKB-KW"/>
</dbReference>
<dbReference type="GO" id="GO:0003684">
    <property type="term" value="F:damaged DNA binding"/>
    <property type="evidence" value="ECO:0007669"/>
    <property type="project" value="InterPro"/>
</dbReference>
<dbReference type="Pfam" id="PF13481">
    <property type="entry name" value="AAA_25"/>
    <property type="match status" value="1"/>
</dbReference>
<evidence type="ECO:0000256" key="5">
    <source>
        <dbReference type="ARBA" id="ARBA00022840"/>
    </source>
</evidence>
<keyword evidence="1 9" id="KW-0479">Metal-binding</keyword>
<feature type="region of interest" description="Lon-protease-like" evidence="9">
    <location>
        <begin position="348"/>
        <end position="435"/>
    </location>
</feature>
<dbReference type="GO" id="GO:0008270">
    <property type="term" value="F:zinc ion binding"/>
    <property type="evidence" value="ECO:0007669"/>
    <property type="project" value="UniProtKB-KW"/>
</dbReference>
<evidence type="ECO:0000256" key="11">
    <source>
        <dbReference type="RuleBase" id="RU003555"/>
    </source>
</evidence>
<comment type="function">
    <text evidence="9">Plays a role in repairing double-strand DNA breaks, probably involving stabilizing or processing branched DNA or blocked replication forks.</text>
</comment>
<evidence type="ECO:0000256" key="3">
    <source>
        <dbReference type="ARBA" id="ARBA00022763"/>
    </source>
</evidence>
<comment type="caution">
    <text evidence="14">The sequence shown here is derived from an EMBL/GenBank/DDBJ whole genome shotgun (WGS) entry which is preliminary data.</text>
</comment>
<dbReference type="InterPro" id="IPR020568">
    <property type="entry name" value="Ribosomal_Su5_D2-typ_SF"/>
</dbReference>
<dbReference type="Gene3D" id="3.30.230.10">
    <property type="match status" value="1"/>
</dbReference>
<feature type="region of interest" description="Disordered" evidence="12">
    <location>
        <begin position="1"/>
        <end position="20"/>
    </location>
</feature>
<evidence type="ECO:0000256" key="4">
    <source>
        <dbReference type="ARBA" id="ARBA00022801"/>
    </source>
</evidence>
<dbReference type="GO" id="GO:0140664">
    <property type="term" value="F:ATP-dependent DNA damage sensor activity"/>
    <property type="evidence" value="ECO:0007669"/>
    <property type="project" value="InterPro"/>
</dbReference>
<feature type="binding site" evidence="9">
    <location>
        <begin position="66"/>
        <end position="73"/>
    </location>
    <ligand>
        <name>ATP</name>
        <dbReference type="ChEBI" id="CHEBI:30616"/>
    </ligand>
</feature>
<evidence type="ECO:0000256" key="6">
    <source>
        <dbReference type="ARBA" id="ARBA00023016"/>
    </source>
</evidence>
<evidence type="ECO:0000256" key="10">
    <source>
        <dbReference type="NCBIfam" id="TIGR00416"/>
    </source>
</evidence>
<keyword evidence="8 9" id="KW-0234">DNA repair</keyword>
<protein>
    <recommendedName>
        <fullName evidence="9 10">DNA repair protein RadA</fullName>
    </recommendedName>
</protein>
<dbReference type="GO" id="GO:0005524">
    <property type="term" value="F:ATP binding"/>
    <property type="evidence" value="ECO:0007669"/>
    <property type="project" value="UniProtKB-UniRule"/>
</dbReference>
<evidence type="ECO:0000256" key="1">
    <source>
        <dbReference type="ARBA" id="ARBA00022723"/>
    </source>
</evidence>
<dbReference type="NCBIfam" id="TIGR00416">
    <property type="entry name" value="sms"/>
    <property type="match status" value="1"/>
</dbReference>
<evidence type="ECO:0000256" key="12">
    <source>
        <dbReference type="SAM" id="MobiDB-lite"/>
    </source>
</evidence>
<keyword evidence="4" id="KW-0378">Hydrolase</keyword>
<evidence type="ECO:0000313" key="15">
    <source>
        <dbReference type="Proteomes" id="UP000179233"/>
    </source>
</evidence>
<evidence type="ECO:0000256" key="2">
    <source>
        <dbReference type="ARBA" id="ARBA00022741"/>
    </source>
</evidence>
<dbReference type="InterPro" id="IPR020588">
    <property type="entry name" value="RecA_ATP-bd"/>
</dbReference>